<keyword evidence="5" id="KW-0418">Kinase</keyword>
<dbReference type="OrthoDB" id="8864477at2"/>
<comment type="caution">
    <text evidence="7">The sequence shown here is derived from an EMBL/GenBank/DDBJ whole genome shotgun (WGS) entry which is preliminary data.</text>
</comment>
<dbReference type="InterPro" id="IPR052162">
    <property type="entry name" value="Sensor_kinase/Photoreceptor"/>
</dbReference>
<keyword evidence="4" id="KW-0808">Transferase</keyword>
<dbReference type="GO" id="GO:0004673">
    <property type="term" value="F:protein histidine kinase activity"/>
    <property type="evidence" value="ECO:0007669"/>
    <property type="project" value="UniProtKB-EC"/>
</dbReference>
<dbReference type="EC" id="2.7.13.3" evidence="2"/>
<evidence type="ECO:0000256" key="5">
    <source>
        <dbReference type="ARBA" id="ARBA00022777"/>
    </source>
</evidence>
<accession>A0A254N1Q6</accession>
<evidence type="ECO:0000313" key="7">
    <source>
        <dbReference type="EMBL" id="OWR01734.1"/>
    </source>
</evidence>
<evidence type="ECO:0000256" key="3">
    <source>
        <dbReference type="ARBA" id="ARBA00022553"/>
    </source>
</evidence>
<protein>
    <recommendedName>
        <fullName evidence="2">histidine kinase</fullName>
        <ecNumber evidence="2">2.7.13.3</ecNumber>
    </recommendedName>
</protein>
<proteinExistence type="predicted"/>
<dbReference type="SUPFAM" id="SSF55785">
    <property type="entry name" value="PYP-like sensor domain (PAS domain)"/>
    <property type="match status" value="1"/>
</dbReference>
<evidence type="ECO:0000259" key="6">
    <source>
        <dbReference type="Pfam" id="PF08447"/>
    </source>
</evidence>
<reference evidence="7 8" key="1">
    <citation type="journal article" date="2007" name="Int. J. Syst. Evol. Microbiol.">
        <title>Description of Pelomonas aquatica sp. nov. and Pelomonas puraquae sp. nov., isolated from industrial and haemodialysis water.</title>
        <authorList>
            <person name="Gomila M."/>
            <person name="Bowien B."/>
            <person name="Falsen E."/>
            <person name="Moore E.R."/>
            <person name="Lalucat J."/>
        </authorList>
    </citation>
    <scope>NUCLEOTIDE SEQUENCE [LARGE SCALE GENOMIC DNA]</scope>
    <source>
        <strain evidence="7 8">CCUG 52769</strain>
    </source>
</reference>
<dbReference type="RefSeq" id="WP_088485689.1">
    <property type="nucleotide sequence ID" value="NZ_JBCNLH010000003.1"/>
</dbReference>
<dbReference type="EMBL" id="NISI01000013">
    <property type="protein sequence ID" value="OWR01734.1"/>
    <property type="molecule type" value="Genomic_DNA"/>
</dbReference>
<organism evidence="7 8">
    <name type="scientific">Roseateles puraquae</name>
    <dbReference type="NCBI Taxonomy" id="431059"/>
    <lineage>
        <taxon>Bacteria</taxon>
        <taxon>Pseudomonadati</taxon>
        <taxon>Pseudomonadota</taxon>
        <taxon>Betaproteobacteria</taxon>
        <taxon>Burkholderiales</taxon>
        <taxon>Sphaerotilaceae</taxon>
        <taxon>Roseateles</taxon>
    </lineage>
</organism>
<evidence type="ECO:0000256" key="4">
    <source>
        <dbReference type="ARBA" id="ARBA00022679"/>
    </source>
</evidence>
<dbReference type="SMART" id="SM00086">
    <property type="entry name" value="PAC"/>
    <property type="match status" value="1"/>
</dbReference>
<dbReference type="InterPro" id="IPR001610">
    <property type="entry name" value="PAC"/>
</dbReference>
<keyword evidence="3" id="KW-0597">Phosphoprotein</keyword>
<dbReference type="InterPro" id="IPR013655">
    <property type="entry name" value="PAS_fold_3"/>
</dbReference>
<sequence>MNLAAHRLELRLRQAVETGELALWDLRPELETVHYSPAWKQRLGFPDPDSPDSTHFWRCRVHPEDLAPMVERMREHIRGAVPTYEARFRLRSNGSGYRLVHSRGRVIERGPEGRPLRLVGTMIDLTERPCTPAGGLPTGPRGAMTGSPISTPVHRLLGDVLAAPERERVLALIDDLLQASLDQVAGLQATGLGDQPADGRGGASR</sequence>
<dbReference type="InterPro" id="IPR000014">
    <property type="entry name" value="PAS"/>
</dbReference>
<dbReference type="PANTHER" id="PTHR43304">
    <property type="entry name" value="PHYTOCHROME-LIKE PROTEIN CPH1"/>
    <property type="match status" value="1"/>
</dbReference>
<comment type="catalytic activity">
    <reaction evidence="1">
        <text>ATP + protein L-histidine = ADP + protein N-phospho-L-histidine.</text>
        <dbReference type="EC" id="2.7.13.3"/>
    </reaction>
</comment>
<dbReference type="CDD" id="cd00130">
    <property type="entry name" value="PAS"/>
    <property type="match status" value="1"/>
</dbReference>
<name>A0A254N1Q6_9BURK</name>
<dbReference type="Pfam" id="PF08447">
    <property type="entry name" value="PAS_3"/>
    <property type="match status" value="1"/>
</dbReference>
<keyword evidence="8" id="KW-1185">Reference proteome</keyword>
<evidence type="ECO:0000313" key="8">
    <source>
        <dbReference type="Proteomes" id="UP000197446"/>
    </source>
</evidence>
<evidence type="ECO:0000256" key="1">
    <source>
        <dbReference type="ARBA" id="ARBA00000085"/>
    </source>
</evidence>
<evidence type="ECO:0000256" key="2">
    <source>
        <dbReference type="ARBA" id="ARBA00012438"/>
    </source>
</evidence>
<gene>
    <name evidence="7" type="ORF">CDO81_23505</name>
</gene>
<dbReference type="AlphaFoldDB" id="A0A254N1Q6"/>
<dbReference type="Gene3D" id="3.30.450.20">
    <property type="entry name" value="PAS domain"/>
    <property type="match status" value="1"/>
</dbReference>
<dbReference type="Proteomes" id="UP000197446">
    <property type="component" value="Unassembled WGS sequence"/>
</dbReference>
<dbReference type="PANTHER" id="PTHR43304:SF1">
    <property type="entry name" value="PAC DOMAIN-CONTAINING PROTEIN"/>
    <property type="match status" value="1"/>
</dbReference>
<dbReference type="InterPro" id="IPR035965">
    <property type="entry name" value="PAS-like_dom_sf"/>
</dbReference>
<feature type="domain" description="PAS fold-3" evidence="6">
    <location>
        <begin position="33"/>
        <end position="122"/>
    </location>
</feature>